<dbReference type="PROSITE" id="PS50105">
    <property type="entry name" value="SAM_DOMAIN"/>
    <property type="match status" value="1"/>
</dbReference>
<name>A0A9J6EFC2_RHIMP</name>
<organism evidence="3 4">
    <name type="scientific">Rhipicephalus microplus</name>
    <name type="common">Cattle tick</name>
    <name type="synonym">Boophilus microplus</name>
    <dbReference type="NCBI Taxonomy" id="6941"/>
    <lineage>
        <taxon>Eukaryota</taxon>
        <taxon>Metazoa</taxon>
        <taxon>Ecdysozoa</taxon>
        <taxon>Arthropoda</taxon>
        <taxon>Chelicerata</taxon>
        <taxon>Arachnida</taxon>
        <taxon>Acari</taxon>
        <taxon>Parasitiformes</taxon>
        <taxon>Ixodida</taxon>
        <taxon>Ixodoidea</taxon>
        <taxon>Ixodidae</taxon>
        <taxon>Rhipicephalinae</taxon>
        <taxon>Rhipicephalus</taxon>
        <taxon>Boophilus</taxon>
    </lineage>
</organism>
<dbReference type="InterPro" id="IPR001660">
    <property type="entry name" value="SAM"/>
</dbReference>
<gene>
    <name evidence="3" type="ORF">HPB51_004834</name>
</gene>
<dbReference type="InterPro" id="IPR050548">
    <property type="entry name" value="PcG_chromatin_remod_factors"/>
</dbReference>
<dbReference type="GO" id="GO:0003682">
    <property type="term" value="F:chromatin binding"/>
    <property type="evidence" value="ECO:0007669"/>
    <property type="project" value="TreeGrafter"/>
</dbReference>
<reference evidence="3" key="2">
    <citation type="submission" date="2021-09" db="EMBL/GenBank/DDBJ databases">
        <authorList>
            <person name="Jia N."/>
            <person name="Wang J."/>
            <person name="Shi W."/>
            <person name="Du L."/>
            <person name="Sun Y."/>
            <person name="Zhan W."/>
            <person name="Jiang J."/>
            <person name="Wang Q."/>
            <person name="Zhang B."/>
            <person name="Ji P."/>
            <person name="Sakyi L.B."/>
            <person name="Cui X."/>
            <person name="Yuan T."/>
            <person name="Jiang B."/>
            <person name="Yang W."/>
            <person name="Lam T.T.-Y."/>
            <person name="Chang Q."/>
            <person name="Ding S."/>
            <person name="Wang X."/>
            <person name="Zhu J."/>
            <person name="Ruan X."/>
            <person name="Zhao L."/>
            <person name="Wei J."/>
            <person name="Que T."/>
            <person name="Du C."/>
            <person name="Cheng J."/>
            <person name="Dai P."/>
            <person name="Han X."/>
            <person name="Huang E."/>
            <person name="Gao Y."/>
            <person name="Liu J."/>
            <person name="Shao H."/>
            <person name="Ye R."/>
            <person name="Li L."/>
            <person name="Wei W."/>
            <person name="Wang X."/>
            <person name="Wang C."/>
            <person name="Huo Q."/>
            <person name="Li W."/>
            <person name="Guo W."/>
            <person name="Chen H."/>
            <person name="Chen S."/>
            <person name="Zhou L."/>
            <person name="Zhou L."/>
            <person name="Ni X."/>
            <person name="Tian J."/>
            <person name="Zhou Y."/>
            <person name="Sheng Y."/>
            <person name="Liu T."/>
            <person name="Pan Y."/>
            <person name="Xia L."/>
            <person name="Li J."/>
            <person name="Zhao F."/>
            <person name="Cao W."/>
        </authorList>
    </citation>
    <scope>NUCLEOTIDE SEQUENCE</scope>
    <source>
        <strain evidence="3">Rmic-2018</strain>
        <tissue evidence="3">Larvae</tissue>
    </source>
</reference>
<accession>A0A9J6EFC2</accession>
<dbReference type="EMBL" id="JABSTU010000004">
    <property type="protein sequence ID" value="KAH8032986.1"/>
    <property type="molecule type" value="Genomic_DNA"/>
</dbReference>
<dbReference type="VEuPathDB" id="VectorBase:LOC119161868"/>
<feature type="region of interest" description="Disordered" evidence="1">
    <location>
        <begin position="276"/>
        <end position="300"/>
    </location>
</feature>
<dbReference type="Proteomes" id="UP000821866">
    <property type="component" value="Chromosome 2"/>
</dbReference>
<dbReference type="AlphaFoldDB" id="A0A9J6EFC2"/>
<dbReference type="OMA" id="SSHTACE"/>
<evidence type="ECO:0000256" key="1">
    <source>
        <dbReference type="SAM" id="MobiDB-lite"/>
    </source>
</evidence>
<feature type="compositionally biased region" description="Polar residues" evidence="1">
    <location>
        <begin position="202"/>
        <end position="230"/>
    </location>
</feature>
<reference evidence="3" key="1">
    <citation type="journal article" date="2020" name="Cell">
        <title>Large-Scale Comparative Analyses of Tick Genomes Elucidate Their Genetic Diversity and Vector Capacities.</title>
        <authorList>
            <consortium name="Tick Genome and Microbiome Consortium (TIGMIC)"/>
            <person name="Jia N."/>
            <person name="Wang J."/>
            <person name="Shi W."/>
            <person name="Du L."/>
            <person name="Sun Y."/>
            <person name="Zhan W."/>
            <person name="Jiang J.F."/>
            <person name="Wang Q."/>
            <person name="Zhang B."/>
            <person name="Ji P."/>
            <person name="Bell-Sakyi L."/>
            <person name="Cui X.M."/>
            <person name="Yuan T.T."/>
            <person name="Jiang B.G."/>
            <person name="Yang W.F."/>
            <person name="Lam T.T."/>
            <person name="Chang Q.C."/>
            <person name="Ding S.J."/>
            <person name="Wang X.J."/>
            <person name="Zhu J.G."/>
            <person name="Ruan X.D."/>
            <person name="Zhao L."/>
            <person name="Wei J.T."/>
            <person name="Ye R.Z."/>
            <person name="Que T.C."/>
            <person name="Du C.H."/>
            <person name="Zhou Y.H."/>
            <person name="Cheng J.X."/>
            <person name="Dai P.F."/>
            <person name="Guo W.B."/>
            <person name="Han X.H."/>
            <person name="Huang E.J."/>
            <person name="Li L.F."/>
            <person name="Wei W."/>
            <person name="Gao Y.C."/>
            <person name="Liu J.Z."/>
            <person name="Shao H.Z."/>
            <person name="Wang X."/>
            <person name="Wang C.C."/>
            <person name="Yang T.C."/>
            <person name="Huo Q.B."/>
            <person name="Li W."/>
            <person name="Chen H.Y."/>
            <person name="Chen S.E."/>
            <person name="Zhou L.G."/>
            <person name="Ni X.B."/>
            <person name="Tian J.H."/>
            <person name="Sheng Y."/>
            <person name="Liu T."/>
            <person name="Pan Y.S."/>
            <person name="Xia L.Y."/>
            <person name="Li J."/>
            <person name="Zhao F."/>
            <person name="Cao W.C."/>
        </authorList>
    </citation>
    <scope>NUCLEOTIDE SEQUENCE</scope>
    <source>
        <strain evidence="3">Rmic-2018</strain>
    </source>
</reference>
<keyword evidence="4" id="KW-1185">Reference proteome</keyword>
<dbReference type="OrthoDB" id="5912862at2759"/>
<feature type="region of interest" description="Disordered" evidence="1">
    <location>
        <begin position="1"/>
        <end position="60"/>
    </location>
</feature>
<feature type="compositionally biased region" description="Basic residues" evidence="1">
    <location>
        <begin position="1"/>
        <end position="17"/>
    </location>
</feature>
<dbReference type="PANTHER" id="PTHR12247">
    <property type="entry name" value="POLYCOMB GROUP PROTEIN"/>
    <property type="match status" value="1"/>
</dbReference>
<dbReference type="GO" id="GO:0045892">
    <property type="term" value="P:negative regulation of DNA-templated transcription"/>
    <property type="evidence" value="ECO:0007669"/>
    <property type="project" value="TreeGrafter"/>
</dbReference>
<dbReference type="GO" id="GO:0005634">
    <property type="term" value="C:nucleus"/>
    <property type="evidence" value="ECO:0007669"/>
    <property type="project" value="TreeGrafter"/>
</dbReference>
<feature type="domain" description="SAM" evidence="2">
    <location>
        <begin position="305"/>
        <end position="369"/>
    </location>
</feature>
<comment type="caution">
    <text evidence="3">The sequence shown here is derived from an EMBL/GenBank/DDBJ whole genome shotgun (WGS) entry which is preliminary data.</text>
</comment>
<sequence>MSNAWKRGRPTRRRGTGKTKGTACCGGRQHHGASSRKSAERWLETTEQASLPPPATSAPEPLFARIPQERCTKPDVTTHVICGHVVEESSELFECELRAQPHAKPGPSAVDASPPQQLSLVNRFAGTAFDSRKATPLRIPGVIGTRRHEAVTMTATSTVAAKQTSILSKTPPPPLLALGVVSARQTPASTVICVRGGDHPTAATQRNYDQNRSIPTTIPHNQAANASSHTACEAAAPDDALVKGEGDALAASAPCPPWQHPCAGERAIADGARTRRSLREMASQVSPPGPSRLARAPTEKSADEWTVEDVVRYVKRIPGCARHAEKFRKEEVDGEALLLLRKKHLIVYMGLPVGPAVKILRATRELRMRQHPN</sequence>
<evidence type="ECO:0000259" key="2">
    <source>
        <dbReference type="PROSITE" id="PS50105"/>
    </source>
</evidence>
<dbReference type="SMART" id="SM00454">
    <property type="entry name" value="SAM"/>
    <property type="match status" value="1"/>
</dbReference>
<dbReference type="CDD" id="cd09509">
    <property type="entry name" value="SAM_Polycomb"/>
    <property type="match status" value="1"/>
</dbReference>
<feature type="region of interest" description="Disordered" evidence="1">
    <location>
        <begin position="196"/>
        <end position="230"/>
    </location>
</feature>
<evidence type="ECO:0000313" key="3">
    <source>
        <dbReference type="EMBL" id="KAH8032986.1"/>
    </source>
</evidence>
<evidence type="ECO:0000313" key="4">
    <source>
        <dbReference type="Proteomes" id="UP000821866"/>
    </source>
</evidence>
<dbReference type="Gene3D" id="1.10.150.50">
    <property type="entry name" value="Transcription Factor, Ets-1"/>
    <property type="match status" value="1"/>
</dbReference>
<dbReference type="GO" id="GO:0042393">
    <property type="term" value="F:histone binding"/>
    <property type="evidence" value="ECO:0007669"/>
    <property type="project" value="TreeGrafter"/>
</dbReference>
<proteinExistence type="predicted"/>
<dbReference type="PANTHER" id="PTHR12247:SF131">
    <property type="entry name" value="LD05287P"/>
    <property type="match status" value="1"/>
</dbReference>
<dbReference type="SUPFAM" id="SSF47769">
    <property type="entry name" value="SAM/Pointed domain"/>
    <property type="match status" value="1"/>
</dbReference>
<dbReference type="Pfam" id="PF00536">
    <property type="entry name" value="SAM_1"/>
    <property type="match status" value="1"/>
</dbReference>
<protein>
    <recommendedName>
        <fullName evidence="2">SAM domain-containing protein</fullName>
    </recommendedName>
</protein>
<dbReference type="InterPro" id="IPR013761">
    <property type="entry name" value="SAM/pointed_sf"/>
</dbReference>